<reference evidence="2" key="1">
    <citation type="journal article" date="2015" name="Nature">
        <title>Complex archaea that bridge the gap between prokaryotes and eukaryotes.</title>
        <authorList>
            <person name="Spang A."/>
            <person name="Saw J.H."/>
            <person name="Jorgensen S.L."/>
            <person name="Zaremba-Niedzwiedzka K."/>
            <person name="Martijn J."/>
            <person name="Lind A.E."/>
            <person name="van Eijk R."/>
            <person name="Schleper C."/>
            <person name="Guy L."/>
            <person name="Ettema T.J."/>
        </authorList>
    </citation>
    <scope>NUCLEOTIDE SEQUENCE</scope>
</reference>
<comment type="caution">
    <text evidence="2">The sequence shown here is derived from an EMBL/GenBank/DDBJ whole genome shotgun (WGS) entry which is preliminary data.</text>
</comment>
<organism evidence="2">
    <name type="scientific">marine sediment metagenome</name>
    <dbReference type="NCBI Taxonomy" id="412755"/>
    <lineage>
        <taxon>unclassified sequences</taxon>
        <taxon>metagenomes</taxon>
        <taxon>ecological metagenomes</taxon>
    </lineage>
</organism>
<feature type="region of interest" description="Disordered" evidence="1">
    <location>
        <begin position="325"/>
        <end position="352"/>
    </location>
</feature>
<feature type="compositionally biased region" description="Basic and acidic residues" evidence="1">
    <location>
        <begin position="30"/>
        <end position="40"/>
    </location>
</feature>
<sequence length="374" mass="40878">RGERSEGPAHPRAACFGLRRPCARGGRAPEGGDRDPDRARPHGWRCRQAAARAAENAIALSAAFGINASSAIRYTAALEEGDTTMLNRYIPTLRQIKDDSERVAAAQRILADGLLEREGDHLWWLREGVRPETLTTGELYEPDEDPPDGPEGAEAGEQAPDERPIRIRRQAGLPLDETQKFIQELKDVGVTPAGIIPTVASIFFDGDIDSLAWLNQVLQKEAAGFINHRQRRLILSWWSHSRGLPFEENEFSFAPEPDGKGRKTARGDEKEKSAGQAMDAGVGWRIEKDEDGEWVAMPGGMIVTYEEALEAAKQRQVLAAYGKRQASPAAADGGDDDEGRPARRGGKGGDSIVEKMMLKMMDKMIDGDQGKGSA</sequence>
<feature type="non-terminal residue" evidence="2">
    <location>
        <position position="1"/>
    </location>
</feature>
<feature type="non-terminal residue" evidence="2">
    <location>
        <position position="374"/>
    </location>
</feature>
<evidence type="ECO:0000313" key="2">
    <source>
        <dbReference type="EMBL" id="KKK67708.1"/>
    </source>
</evidence>
<feature type="region of interest" description="Disordered" evidence="1">
    <location>
        <begin position="249"/>
        <end position="278"/>
    </location>
</feature>
<evidence type="ECO:0000256" key="1">
    <source>
        <dbReference type="SAM" id="MobiDB-lite"/>
    </source>
</evidence>
<accession>A0A0F8XFQ1</accession>
<feature type="region of interest" description="Disordered" evidence="1">
    <location>
        <begin position="21"/>
        <end position="41"/>
    </location>
</feature>
<protein>
    <submittedName>
        <fullName evidence="2">Uncharacterized protein</fullName>
    </submittedName>
</protein>
<proteinExistence type="predicted"/>
<dbReference type="AlphaFoldDB" id="A0A0F8XFQ1"/>
<dbReference type="EMBL" id="LAZR01059476">
    <property type="protein sequence ID" value="KKK67708.1"/>
    <property type="molecule type" value="Genomic_DNA"/>
</dbReference>
<feature type="region of interest" description="Disordered" evidence="1">
    <location>
        <begin position="134"/>
        <end position="163"/>
    </location>
</feature>
<gene>
    <name evidence="2" type="ORF">LCGC14_2951370</name>
</gene>
<feature type="compositionally biased region" description="Basic and acidic residues" evidence="1">
    <location>
        <begin position="257"/>
        <end position="273"/>
    </location>
</feature>
<name>A0A0F8XFQ1_9ZZZZ</name>